<sequence>MKIIQNPDKEYARDIKKQLKDNGGYCPCQLVKNADTKCKCKLFRDQLSRGEAGACHCGLWIAVED</sequence>
<dbReference type="GO" id="GO:0016730">
    <property type="term" value="F:oxidoreductase activity, acting on iron-sulfur proteins as donors"/>
    <property type="evidence" value="ECO:0007669"/>
    <property type="project" value="InterPro"/>
</dbReference>
<dbReference type="Pfam" id="PF02943">
    <property type="entry name" value="FeThRed_B"/>
    <property type="match status" value="1"/>
</dbReference>
<dbReference type="Proteomes" id="UP001168575">
    <property type="component" value="Unassembled WGS sequence"/>
</dbReference>
<name>A0AA43UB20_9ACTN</name>
<evidence type="ECO:0000313" key="1">
    <source>
        <dbReference type="EMBL" id="MDO4841722.1"/>
    </source>
</evidence>
<dbReference type="InterPro" id="IPR036644">
    <property type="entry name" value="FTR_bsu_sf"/>
</dbReference>
<accession>A0AA43UB20</accession>
<dbReference type="SUPFAM" id="SSF57662">
    <property type="entry name" value="Ferredoxin thioredoxin reductase (FTR), catalytic beta chain"/>
    <property type="match status" value="1"/>
</dbReference>
<evidence type="ECO:0000313" key="2">
    <source>
        <dbReference type="Proteomes" id="UP001168575"/>
    </source>
</evidence>
<dbReference type="InterPro" id="IPR004209">
    <property type="entry name" value="FTR_bsu"/>
</dbReference>
<keyword evidence="2" id="KW-1185">Reference proteome</keyword>
<dbReference type="EMBL" id="JAUMVS010000042">
    <property type="protein sequence ID" value="MDO4841722.1"/>
    <property type="molecule type" value="Genomic_DNA"/>
</dbReference>
<proteinExistence type="predicted"/>
<protein>
    <submittedName>
        <fullName evidence="1">Ferredoxin-thioredoxin reductase catalytic domain-containing protein</fullName>
    </submittedName>
</protein>
<comment type="caution">
    <text evidence="1">The sequence shown here is derived from an EMBL/GenBank/DDBJ whole genome shotgun (WGS) entry which is preliminary data.</text>
</comment>
<gene>
    <name evidence="1" type="ORF">Q3982_03485</name>
</gene>
<reference evidence="1" key="1">
    <citation type="submission" date="2023-07" db="EMBL/GenBank/DDBJ databases">
        <title>Between Cages and Wild: Unraveling the Impact of Captivity on Animal Microbiomes and Antimicrobial Resistance.</title>
        <authorList>
            <person name="Schmartz G.P."/>
            <person name="Rehner J."/>
            <person name="Schuff M.J."/>
            <person name="Becker S.L."/>
            <person name="Kravczyk M."/>
            <person name="Gurevich A."/>
            <person name="Francke R."/>
            <person name="Mueller R."/>
            <person name="Keller V."/>
            <person name="Keller A."/>
        </authorList>
    </citation>
    <scope>NUCLEOTIDE SEQUENCE</scope>
    <source>
        <strain evidence="1">S12M_St_49</strain>
    </source>
</reference>
<organism evidence="1 2">
    <name type="scientific">Phoenicibacter congonensis</name>
    <dbReference type="NCBI Taxonomy" id="1944646"/>
    <lineage>
        <taxon>Bacteria</taxon>
        <taxon>Bacillati</taxon>
        <taxon>Actinomycetota</taxon>
        <taxon>Coriobacteriia</taxon>
        <taxon>Eggerthellales</taxon>
        <taxon>Eggerthellaceae</taxon>
        <taxon>Phoenicibacter</taxon>
    </lineage>
</organism>
<dbReference type="AlphaFoldDB" id="A0AA43UB20"/>